<dbReference type="PANTHER" id="PTHR32266:SF12">
    <property type="entry name" value="NICOTIANAMINE SYNTHASE 3"/>
    <property type="match status" value="1"/>
</dbReference>
<dbReference type="AlphaFoldDB" id="A0A1A5YDS3"/>
<dbReference type="PANTHER" id="PTHR32266">
    <property type="entry name" value="NICOTIANAMINE SYNTHASE 3"/>
    <property type="match status" value="1"/>
</dbReference>
<comment type="caution">
    <text evidence="4">The sequence shown here is derived from an EMBL/GenBank/DDBJ whole genome shotgun (WGS) entry which is preliminary data.</text>
</comment>
<dbReference type="GO" id="GO:0030410">
    <property type="term" value="F:nicotianamine synthase activity"/>
    <property type="evidence" value="ECO:0007669"/>
    <property type="project" value="InterPro"/>
</dbReference>
<accession>A0A1A5YDS3</accession>
<dbReference type="EMBL" id="LYPA01000069">
    <property type="protein sequence ID" value="OBR63786.1"/>
    <property type="molecule type" value="Genomic_DNA"/>
</dbReference>
<reference evidence="4 5" key="1">
    <citation type="submission" date="2016-05" db="EMBL/GenBank/DDBJ databases">
        <title>Paenibacillus oryzae. sp. nov., isolated from the rice root.</title>
        <authorList>
            <person name="Zhang J."/>
            <person name="Zhang X."/>
        </authorList>
    </citation>
    <scope>NUCLEOTIDE SEQUENCE [LARGE SCALE GENOMIC DNA]</scope>
    <source>
        <strain evidence="4 5">1DrF-4</strain>
    </source>
</reference>
<organism evidence="4 5">
    <name type="scientific">Paenibacillus oryzae</name>
    <dbReference type="NCBI Taxonomy" id="1844972"/>
    <lineage>
        <taxon>Bacteria</taxon>
        <taxon>Bacillati</taxon>
        <taxon>Bacillota</taxon>
        <taxon>Bacilli</taxon>
        <taxon>Bacillales</taxon>
        <taxon>Paenibacillaceae</taxon>
        <taxon>Paenibacillus</taxon>
    </lineage>
</organism>
<gene>
    <name evidence="4" type="ORF">A7K91_17895</name>
</gene>
<sequence length="303" mass="34174">MELGQIEGLMEPGLKSSGNPENPKKVGALLRVIRETNELLQQSEDLTPDNLLVRSMMERLSLLLQLHYSAQEVQTVLQDGYMVQHLTMLQQKWARAEFELELADARHFYRCKEFHEERFQKLPYWPVYKSLVAAELAMLKPYLAFVRREKASPIVFVGSGPMPLSPIILHLCSGIEIVCLDSDQTACQSSSSLLAQAGLSHGIKVVMEKGEAFDYSPYRIIFVASLVRDKWSVLSQINATSPDSLVAVRTAEGMRQIRYEAVDEAELIRQGWSIVDRTRPESGLVINSTLILERSKQSGMSFS</sequence>
<keyword evidence="5" id="KW-1185">Reference proteome</keyword>
<proteinExistence type="predicted"/>
<evidence type="ECO:0000256" key="3">
    <source>
        <dbReference type="SAM" id="MobiDB-lite"/>
    </source>
</evidence>
<evidence type="ECO:0000313" key="4">
    <source>
        <dbReference type="EMBL" id="OBR63786.1"/>
    </source>
</evidence>
<keyword evidence="1" id="KW-0808">Transferase</keyword>
<dbReference type="GO" id="GO:0030418">
    <property type="term" value="P:nicotianamine biosynthetic process"/>
    <property type="evidence" value="ECO:0007669"/>
    <property type="project" value="InterPro"/>
</dbReference>
<dbReference type="RefSeq" id="WP_068685740.1">
    <property type="nucleotide sequence ID" value="NZ_LYPA01000069.1"/>
</dbReference>
<feature type="region of interest" description="Disordered" evidence="3">
    <location>
        <begin position="1"/>
        <end position="22"/>
    </location>
</feature>
<protein>
    <recommendedName>
        <fullName evidence="6">Nicotianamine synthase</fullName>
    </recommendedName>
</protein>
<evidence type="ECO:0000313" key="5">
    <source>
        <dbReference type="Proteomes" id="UP000092024"/>
    </source>
</evidence>
<dbReference type="PROSITE" id="PS51142">
    <property type="entry name" value="NAS"/>
    <property type="match status" value="1"/>
</dbReference>
<dbReference type="InterPro" id="IPR029063">
    <property type="entry name" value="SAM-dependent_MTases_sf"/>
</dbReference>
<dbReference type="Pfam" id="PF03059">
    <property type="entry name" value="NAS"/>
    <property type="match status" value="1"/>
</dbReference>
<keyword evidence="2" id="KW-0949">S-adenosyl-L-methionine</keyword>
<dbReference type="Proteomes" id="UP000092024">
    <property type="component" value="Unassembled WGS sequence"/>
</dbReference>
<evidence type="ECO:0008006" key="6">
    <source>
        <dbReference type="Google" id="ProtNLM"/>
    </source>
</evidence>
<dbReference type="OrthoDB" id="2564759at2"/>
<dbReference type="Gene3D" id="3.40.50.150">
    <property type="entry name" value="Vaccinia Virus protein VP39"/>
    <property type="match status" value="1"/>
</dbReference>
<name>A0A1A5YDS3_9BACL</name>
<evidence type="ECO:0000256" key="1">
    <source>
        <dbReference type="ARBA" id="ARBA00022679"/>
    </source>
</evidence>
<dbReference type="STRING" id="1844972.A7K91_17895"/>
<evidence type="ECO:0000256" key="2">
    <source>
        <dbReference type="ARBA" id="ARBA00022691"/>
    </source>
</evidence>
<dbReference type="InterPro" id="IPR004298">
    <property type="entry name" value="Nicotian_synth"/>
</dbReference>